<proteinExistence type="predicted"/>
<dbReference type="GO" id="GO:0032878">
    <property type="term" value="P:regulation of establishment or maintenance of cell polarity"/>
    <property type="evidence" value="ECO:0007669"/>
    <property type="project" value="TreeGrafter"/>
</dbReference>
<dbReference type="PRINTS" id="PR00962">
    <property type="entry name" value="LETHAL2GIANT"/>
</dbReference>
<accession>A0A913HP00</accession>
<reference evidence="2" key="1">
    <citation type="submission" date="2022-10" db="UniProtKB">
        <authorList>
            <consortium name="WormBaseParasite"/>
        </authorList>
    </citation>
    <scope>IDENTIFICATION</scope>
</reference>
<dbReference type="WBParaSite" id="SSTP_0000498500.1">
    <property type="protein sequence ID" value="SSTP_0000498500.1"/>
    <property type="gene ID" value="SSTP_0000498500"/>
</dbReference>
<dbReference type="GO" id="GO:0005886">
    <property type="term" value="C:plasma membrane"/>
    <property type="evidence" value="ECO:0007669"/>
    <property type="project" value="TreeGrafter"/>
</dbReference>
<evidence type="ECO:0000313" key="1">
    <source>
        <dbReference type="Proteomes" id="UP000035681"/>
    </source>
</evidence>
<dbReference type="WBParaSite" id="TCONS_00013130.p1">
    <property type="protein sequence ID" value="TCONS_00013130.p1"/>
    <property type="gene ID" value="XLOC_008932"/>
</dbReference>
<sequence>MSNIFTRKKIFGKNTPPDFLAKNFQITNDELLGFNDNIAMFHPGKYGNEIVYATSSNILGFISHEKSKPIIKFLYTIYKIFYIDNIDDKAIIVITGSGKKDFKNLYILDRNSLFSVKKSFEEENFMENILFNGNESYVVYKKEKIHMISCLKLYYDINSFYFYYANGNGHLNRVIAKEFILKYDDFEKKTKLALIYETMNITEFPFFRENIDFKSVINFTIQNFFVNVMRVESRKDEIFIVIDDNILFNTTFGSKQLKNKYWKYKSPIVGVDYDKYRDSIVVVTSDFSAYLIDSTNINEKNNITNKNKVLNLGNSYSDVSHKNIKDFFFINTSINTNKDNELSHPYIIVDDNKNSQKIQDYSKCLTIFNSKNVGKKYIIGSEIYGYHITNKKELDNNELNNNNNDDILFILCRNEFILIDLNDDPYYREIHPGLLLTLDHHTVTKTIFIDNVSEEIFSRLVCLQKNTFKGIKYTRMFNFSKSIMETEVIEKQNNLLLIGYANGEVCFFKLFKNCLKYIFKLDTKSIFEDGTNKEVDIMDELENSFLPNSNYGGVFDDYLDSENLAITSIYFVKETGELFIGNQGGYVLKYNLPTLEERSIDSNNLSETFISKSNLQLPKDAINSVNDELIISKEYLQPPDCYQLNINCIIKGDGSKITKLAYEKGEKILVIGTEFSLHIYSYKKKKIIFETATFTQAEISNLSTAPLSRFKSIKKSLRQTFRRKQKIDFDGNKIFENDNFHSVERQIESRAISKTIDCLLSKDPYVMDIVISKESFHRDYILNVYVGLYKGEVHCFCLTDILNGSYRSVFPKDTMIYKHSAPIVKMKLFTLPGDINPSKLMIANEERIFTQPLLCSKVRKNNYKWKITAFTGCRVKDFNMYNIDTNDIIMCASLSNGKLCGIVLSDKKKYDSKRFVDEKNKNAISTVMLLSTGELIYYNKRGCLITKKQFLHL</sequence>
<dbReference type="PANTHER" id="PTHR10241">
    <property type="entry name" value="LETHAL 2 GIANT LARVAE PROTEIN"/>
    <property type="match status" value="1"/>
</dbReference>
<dbReference type="GO" id="GO:0019905">
    <property type="term" value="F:syntaxin binding"/>
    <property type="evidence" value="ECO:0007669"/>
    <property type="project" value="TreeGrafter"/>
</dbReference>
<dbReference type="GO" id="GO:0008593">
    <property type="term" value="P:regulation of Notch signaling pathway"/>
    <property type="evidence" value="ECO:0007669"/>
    <property type="project" value="TreeGrafter"/>
</dbReference>
<name>A0A913HP00_STRER</name>
<dbReference type="GO" id="GO:0006893">
    <property type="term" value="P:Golgi to plasma membrane transport"/>
    <property type="evidence" value="ECO:0007669"/>
    <property type="project" value="TreeGrafter"/>
</dbReference>
<dbReference type="InterPro" id="IPR036322">
    <property type="entry name" value="WD40_repeat_dom_sf"/>
</dbReference>
<dbReference type="InterPro" id="IPR000664">
    <property type="entry name" value="Lethal2_giant"/>
</dbReference>
<dbReference type="PANTHER" id="PTHR10241:SF29">
    <property type="entry name" value="LETHAL(2) GIANT LARVAE PROTEIN"/>
    <property type="match status" value="1"/>
</dbReference>
<keyword evidence="1" id="KW-1185">Reference proteome</keyword>
<evidence type="ECO:0000313" key="3">
    <source>
        <dbReference type="WBParaSite" id="TCONS_00013130.p1"/>
    </source>
</evidence>
<dbReference type="Proteomes" id="UP000035681">
    <property type="component" value="Unplaced"/>
</dbReference>
<dbReference type="GO" id="GO:0030866">
    <property type="term" value="P:cortical actin cytoskeleton organization"/>
    <property type="evidence" value="ECO:0007669"/>
    <property type="project" value="TreeGrafter"/>
</dbReference>
<organism evidence="2">
    <name type="scientific">Strongyloides stercoralis</name>
    <name type="common">Threadworm</name>
    <dbReference type="NCBI Taxonomy" id="6248"/>
    <lineage>
        <taxon>Eukaryota</taxon>
        <taxon>Metazoa</taxon>
        <taxon>Ecdysozoa</taxon>
        <taxon>Nematoda</taxon>
        <taxon>Chromadorea</taxon>
        <taxon>Rhabditida</taxon>
        <taxon>Tylenchina</taxon>
        <taxon>Panagrolaimomorpha</taxon>
        <taxon>Strongyloidoidea</taxon>
        <taxon>Strongyloididae</taxon>
        <taxon>Strongyloides</taxon>
    </lineage>
</organism>
<dbReference type="GO" id="GO:0051294">
    <property type="term" value="P:establishment of spindle orientation"/>
    <property type="evidence" value="ECO:0007669"/>
    <property type="project" value="TreeGrafter"/>
</dbReference>
<dbReference type="GO" id="GO:0030864">
    <property type="term" value="C:cortical actin cytoskeleton"/>
    <property type="evidence" value="ECO:0007669"/>
    <property type="project" value="TreeGrafter"/>
</dbReference>
<dbReference type="SUPFAM" id="SSF50978">
    <property type="entry name" value="WD40 repeat-like"/>
    <property type="match status" value="1"/>
</dbReference>
<dbReference type="AlphaFoldDB" id="A0A913HP00"/>
<evidence type="ECO:0000313" key="2">
    <source>
        <dbReference type="WBParaSite" id="SSTP_0000498500.1"/>
    </source>
</evidence>
<dbReference type="GO" id="GO:0045159">
    <property type="term" value="F:myosin II binding"/>
    <property type="evidence" value="ECO:0007669"/>
    <property type="project" value="TreeGrafter"/>
</dbReference>
<protein>
    <submittedName>
        <fullName evidence="2">CPSF_A domain-containing protein</fullName>
    </submittedName>
    <submittedName>
        <fullName evidence="3">Lethal giant larvae homologue 2 domain-containing protein</fullName>
    </submittedName>
</protein>
<dbReference type="GO" id="GO:0005096">
    <property type="term" value="F:GTPase activator activity"/>
    <property type="evidence" value="ECO:0007669"/>
    <property type="project" value="TreeGrafter"/>
</dbReference>